<protein>
    <submittedName>
        <fullName evidence="1">Uncharacterized protein</fullName>
    </submittedName>
</protein>
<evidence type="ECO:0000313" key="2">
    <source>
        <dbReference type="Proteomes" id="UP000249633"/>
    </source>
</evidence>
<dbReference type="Proteomes" id="UP000249633">
    <property type="component" value="Unassembled WGS sequence"/>
</dbReference>
<dbReference type="EMBL" id="QFOD01000011">
    <property type="protein sequence ID" value="PZP31285.1"/>
    <property type="molecule type" value="Genomic_DNA"/>
</dbReference>
<evidence type="ECO:0000313" key="1">
    <source>
        <dbReference type="EMBL" id="PZP31285.1"/>
    </source>
</evidence>
<accession>A0A2W5DHE3</accession>
<comment type="caution">
    <text evidence="1">The sequence shown here is derived from an EMBL/GenBank/DDBJ whole genome shotgun (WGS) entry which is preliminary data.</text>
</comment>
<dbReference type="AlphaFoldDB" id="A0A2W5DHE3"/>
<sequence length="70" mass="7598">MRHLFAQSSEGVPQDLVLAALDQRLKEIDELAAGLASQRAETLALREQLLAEWPAGRCMAQKDTGPPAGR</sequence>
<name>A0A2W5DHE3_9BURK</name>
<proteinExistence type="predicted"/>
<gene>
    <name evidence="1" type="ORF">DI603_13035</name>
</gene>
<reference evidence="1 2" key="1">
    <citation type="submission" date="2017-08" db="EMBL/GenBank/DDBJ databases">
        <title>Infants hospitalized years apart are colonized by the same room-sourced microbial strains.</title>
        <authorList>
            <person name="Brooks B."/>
            <person name="Olm M.R."/>
            <person name="Firek B.A."/>
            <person name="Baker R."/>
            <person name="Thomas B.C."/>
            <person name="Morowitz M.J."/>
            <person name="Banfield J.F."/>
        </authorList>
    </citation>
    <scope>NUCLEOTIDE SEQUENCE [LARGE SCALE GENOMIC DNA]</scope>
    <source>
        <strain evidence="1">S2_012_000_R2_81</strain>
    </source>
</reference>
<organism evidence="1 2">
    <name type="scientific">Roseateles depolymerans</name>
    <dbReference type="NCBI Taxonomy" id="76731"/>
    <lineage>
        <taxon>Bacteria</taxon>
        <taxon>Pseudomonadati</taxon>
        <taxon>Pseudomonadota</taxon>
        <taxon>Betaproteobacteria</taxon>
        <taxon>Burkholderiales</taxon>
        <taxon>Sphaerotilaceae</taxon>
        <taxon>Roseateles</taxon>
    </lineage>
</organism>